<accession>A0A3Q9MVW8</accession>
<dbReference type="AlphaFoldDB" id="A0A3Q9MVW8"/>
<dbReference type="InterPro" id="IPR041522">
    <property type="entry name" value="CdaR_GGDEF"/>
</dbReference>
<dbReference type="InterPro" id="IPR008599">
    <property type="entry name" value="Diacid_rec"/>
</dbReference>
<organism evidence="6">
    <name type="scientific">Salmonella enterica subsp. enterica serovar Karamoja</name>
    <dbReference type="NCBI Taxonomy" id="2500153"/>
    <lineage>
        <taxon>Bacteria</taxon>
        <taxon>Pseudomonadati</taxon>
        <taxon>Pseudomonadota</taxon>
        <taxon>Gammaproteobacteria</taxon>
        <taxon>Enterobacterales</taxon>
        <taxon>Enterobacteriaceae</taxon>
        <taxon>Salmonella</taxon>
    </lineage>
</organism>
<feature type="domain" description="PucR C-terminal helix-turn-helix" evidence="3">
    <location>
        <begin position="323"/>
        <end position="379"/>
    </location>
</feature>
<dbReference type="Gene3D" id="1.10.10.2840">
    <property type="entry name" value="PucR C-terminal helix-turn-helix domain"/>
    <property type="match status" value="1"/>
</dbReference>
<protein>
    <submittedName>
        <fullName evidence="6">Carbohydrate diacid regulon transcriptional regulator CdaR</fullName>
    </submittedName>
</protein>
<geneLocation type="plasmid" evidence="6">
    <name>pRSE40</name>
</geneLocation>
<sequence>MAAYIFDEKLAQSIVSRTMRIIDCNVNVMDARGRIIGSGEPERIGDVHEGALLALSQERVVSIDKASTQSLHSVKPGINLPLRLNNHIVGVIGLTGEPGQLVQFGELVRMTAEMMLEQAGLSQLLVQQSRLREELVLNLVRNETGPDSLQEWAQRLGISLTQPRVAVVVEIDSGQLGINTAMAELQRLQSLLTEGSLERLIAIVSLTEMVMLWPVNPQGGDWAAEEYRQVMEQLHQHLRQNSTLNVRLALGNFFAGEGGIARSYCTARSTMKVGKQRMPEASCYYWQDIRLPVLLDGLRDGWQALELLRPIQRLRKLDSHGVLIRTLHTWFRHNQQPVPTARALFVHKNTLDYRLKRIAELTDLDLGNYDDRFLLYVAAQLDEGD</sequence>
<dbReference type="Pfam" id="PF05651">
    <property type="entry name" value="Diacid_rec"/>
    <property type="match status" value="1"/>
</dbReference>
<dbReference type="Pfam" id="PF13556">
    <property type="entry name" value="HTH_30"/>
    <property type="match status" value="1"/>
</dbReference>
<dbReference type="InterPro" id="IPR025736">
    <property type="entry name" value="PucR_C-HTH_dom"/>
</dbReference>
<dbReference type="InterPro" id="IPR042070">
    <property type="entry name" value="PucR_C-HTH_sf"/>
</dbReference>
<gene>
    <name evidence="6" type="ORF">EL007_24405</name>
    <name evidence="5" type="ORF">ELZ88_24540</name>
</gene>
<evidence type="ECO:0000259" key="4">
    <source>
        <dbReference type="Pfam" id="PF17853"/>
    </source>
</evidence>
<dbReference type="EMBL" id="CP034710">
    <property type="protein sequence ID" value="AZT39696.1"/>
    <property type="molecule type" value="Genomic_DNA"/>
</dbReference>
<dbReference type="Pfam" id="PF17853">
    <property type="entry name" value="GGDEF_2"/>
    <property type="match status" value="1"/>
</dbReference>
<dbReference type="RefSeq" id="WP_168445648.1">
    <property type="nucleotide sequence ID" value="NZ_CP034699.1"/>
</dbReference>
<feature type="domain" description="CdaR GGDEF-like" evidence="4">
    <location>
        <begin position="145"/>
        <end position="273"/>
    </location>
</feature>
<evidence type="ECO:0000313" key="5">
    <source>
        <dbReference type="EMBL" id="AZT39696.1"/>
    </source>
</evidence>
<keyword evidence="6" id="KW-0614">Plasmid</keyword>
<evidence type="ECO:0000259" key="3">
    <source>
        <dbReference type="Pfam" id="PF13556"/>
    </source>
</evidence>
<dbReference type="PANTHER" id="PTHR33744:SF15">
    <property type="entry name" value="CARBOHYDRATE DIACID REGULATOR"/>
    <property type="match status" value="1"/>
</dbReference>
<evidence type="ECO:0000256" key="1">
    <source>
        <dbReference type="ARBA" id="ARBA00006754"/>
    </source>
</evidence>
<evidence type="ECO:0000259" key="2">
    <source>
        <dbReference type="Pfam" id="PF05651"/>
    </source>
</evidence>
<evidence type="ECO:0000313" key="6">
    <source>
        <dbReference type="EMBL" id="AZT44403.1"/>
    </source>
</evidence>
<comment type="similarity">
    <text evidence="1">Belongs to the CdaR family.</text>
</comment>
<dbReference type="InterPro" id="IPR051448">
    <property type="entry name" value="CdaR-like_regulators"/>
</dbReference>
<feature type="domain" description="Putative sugar diacid recognition" evidence="2">
    <location>
        <begin position="7"/>
        <end position="139"/>
    </location>
</feature>
<name>A0A3Q9MVW8_SALET</name>
<geneLocation type="plasmid" evidence="5">
    <name>pRSE21</name>
</geneLocation>
<proteinExistence type="inferred from homology"/>
<reference evidence="6" key="1">
    <citation type="submission" date="2018-12" db="EMBL/GenBank/DDBJ databases">
        <title>Complete genome sequences of twenty non-typhoidal Salmonella isolates from Rwanda.</title>
        <authorList>
            <person name="Byukusenge M."/>
            <person name="Li L."/>
            <person name="Subhashinie K."/>
            <person name="Nzayirambaho M."/>
            <person name="Kuchipudi S.V."/>
            <person name="Jayarao B.M."/>
        </authorList>
    </citation>
    <scope>NUCLEOTIDE SEQUENCE</scope>
    <source>
        <strain evidence="5">RSE21</strain>
        <strain evidence="6">RSE40</strain>
        <plasmid evidence="5">pRSE21</plasmid>
        <plasmid evidence="6">pRSE40</plasmid>
    </source>
</reference>
<dbReference type="PANTHER" id="PTHR33744">
    <property type="entry name" value="CARBOHYDRATE DIACID REGULATOR"/>
    <property type="match status" value="1"/>
</dbReference>
<dbReference type="EMBL" id="CP034699">
    <property type="protein sequence ID" value="AZT44403.1"/>
    <property type="molecule type" value="Genomic_DNA"/>
</dbReference>